<dbReference type="SUPFAM" id="SSF103481">
    <property type="entry name" value="Multidrug resistance efflux transporter EmrE"/>
    <property type="match status" value="2"/>
</dbReference>
<accession>A0A2M7U5G9</accession>
<feature type="transmembrane region" description="Helical" evidence="1">
    <location>
        <begin position="36"/>
        <end position="57"/>
    </location>
</feature>
<feature type="transmembrane region" description="Helical" evidence="1">
    <location>
        <begin position="242"/>
        <end position="262"/>
    </location>
</feature>
<evidence type="ECO:0000259" key="2">
    <source>
        <dbReference type="Pfam" id="PF00892"/>
    </source>
</evidence>
<dbReference type="AlphaFoldDB" id="A0A2M7U5G9"/>
<dbReference type="InterPro" id="IPR037185">
    <property type="entry name" value="EmrE-like"/>
</dbReference>
<organism evidence="3 4">
    <name type="scientific">Candidatus Roizmanbacteria bacterium CG_4_10_14_0_2_um_filter_36_9</name>
    <dbReference type="NCBI Taxonomy" id="1974823"/>
    <lineage>
        <taxon>Bacteria</taxon>
        <taxon>Candidatus Roizmaniibacteriota</taxon>
    </lineage>
</organism>
<keyword evidence="1" id="KW-0472">Membrane</keyword>
<keyword evidence="1" id="KW-0812">Transmembrane</keyword>
<feature type="transmembrane region" description="Helical" evidence="1">
    <location>
        <begin position="120"/>
        <end position="138"/>
    </location>
</feature>
<dbReference type="Pfam" id="PF00892">
    <property type="entry name" value="EamA"/>
    <property type="match status" value="2"/>
</dbReference>
<feature type="transmembrane region" description="Helical" evidence="1">
    <location>
        <begin position="178"/>
        <end position="195"/>
    </location>
</feature>
<evidence type="ECO:0000313" key="4">
    <source>
        <dbReference type="Proteomes" id="UP000230027"/>
    </source>
</evidence>
<protein>
    <recommendedName>
        <fullName evidence="2">EamA domain-containing protein</fullName>
    </recommendedName>
</protein>
<dbReference type="GO" id="GO:0016020">
    <property type="term" value="C:membrane"/>
    <property type="evidence" value="ECO:0007669"/>
    <property type="project" value="InterPro"/>
</dbReference>
<feature type="transmembrane region" description="Helical" evidence="1">
    <location>
        <begin position="97"/>
        <end position="114"/>
    </location>
</feature>
<feature type="transmembrane region" description="Helical" evidence="1">
    <location>
        <begin position="216"/>
        <end position="236"/>
    </location>
</feature>
<keyword evidence="1" id="KW-1133">Transmembrane helix</keyword>
<dbReference type="InterPro" id="IPR000620">
    <property type="entry name" value="EamA_dom"/>
</dbReference>
<evidence type="ECO:0000256" key="1">
    <source>
        <dbReference type="SAM" id="Phobius"/>
    </source>
</evidence>
<reference evidence="4" key="1">
    <citation type="submission" date="2017-09" db="EMBL/GenBank/DDBJ databases">
        <title>Depth-based differentiation of microbial function through sediment-hosted aquifers and enrichment of novel symbionts in the deep terrestrial subsurface.</title>
        <authorList>
            <person name="Probst A.J."/>
            <person name="Ladd B."/>
            <person name="Jarett J.K."/>
            <person name="Geller-Mcgrath D.E."/>
            <person name="Sieber C.M.K."/>
            <person name="Emerson J.B."/>
            <person name="Anantharaman K."/>
            <person name="Thomas B.C."/>
            <person name="Malmstrom R."/>
            <person name="Stieglmeier M."/>
            <person name="Klingl A."/>
            <person name="Woyke T."/>
            <person name="Ryan C.M."/>
            <person name="Banfield J.F."/>
        </authorList>
    </citation>
    <scope>NUCLEOTIDE SEQUENCE [LARGE SCALE GENOMIC DNA]</scope>
</reference>
<sequence length="287" mass="31806">MYWLIFTIFAIISRATYSISSKLLSQDIKVAAQSHALLLTGSSAILVLIFGPFFGGIDFLSIFKYPMIIGAVMLSCSFGNIIFFNGQKLLDASMTQIAFSSVLIWGAVLSLFFLNSTFSIYQIFGMLLLLAAIIFTQYERRKFSFNKGVIIIMTAAIVFAIFQVTSAIASRYVNTVTYLFYANLATATLVLVLNPKTSLKDFKIIKRNITNTISKTLFASLTSMIYMIFSFAAYRLAPDRGVVVVLLTSQVIISVIFGVIFLKERNNIPKKIIAGTIAFIAAILINQ</sequence>
<gene>
    <name evidence="3" type="ORF">COY14_00840</name>
</gene>
<dbReference type="EMBL" id="PFOD01000022">
    <property type="protein sequence ID" value="PIZ66159.1"/>
    <property type="molecule type" value="Genomic_DNA"/>
</dbReference>
<comment type="caution">
    <text evidence="3">The sequence shown here is derived from an EMBL/GenBank/DDBJ whole genome shotgun (WGS) entry which is preliminary data.</text>
</comment>
<dbReference type="Proteomes" id="UP000230027">
    <property type="component" value="Unassembled WGS sequence"/>
</dbReference>
<name>A0A2M7U5G9_9BACT</name>
<feature type="domain" description="EamA" evidence="2">
    <location>
        <begin position="147"/>
        <end position="286"/>
    </location>
</feature>
<feature type="transmembrane region" description="Helical" evidence="1">
    <location>
        <begin position="63"/>
        <end position="85"/>
    </location>
</feature>
<feature type="domain" description="EamA" evidence="2">
    <location>
        <begin position="2"/>
        <end position="136"/>
    </location>
</feature>
<feature type="transmembrane region" description="Helical" evidence="1">
    <location>
        <begin position="150"/>
        <end position="172"/>
    </location>
</feature>
<evidence type="ECO:0000313" key="3">
    <source>
        <dbReference type="EMBL" id="PIZ66159.1"/>
    </source>
</evidence>
<proteinExistence type="predicted"/>